<evidence type="ECO:0000256" key="8">
    <source>
        <dbReference type="ARBA" id="ARBA00046341"/>
    </source>
</evidence>
<dbReference type="Proteomes" id="UP000307169">
    <property type="component" value="Unassembled WGS sequence"/>
</dbReference>
<evidence type="ECO:0000256" key="3">
    <source>
        <dbReference type="ARBA" id="ARBA00022679"/>
    </source>
</evidence>
<evidence type="ECO:0000256" key="1">
    <source>
        <dbReference type="ARBA" id="ARBA00000900"/>
    </source>
</evidence>
<dbReference type="Proteomes" id="UP000310685">
    <property type="component" value="Unassembled WGS sequence"/>
</dbReference>
<evidence type="ECO:0000256" key="4">
    <source>
        <dbReference type="ARBA" id="ARBA00022723"/>
    </source>
</evidence>
<keyword evidence="7 10" id="KW-0862">Zinc</keyword>
<dbReference type="InterPro" id="IPR044046">
    <property type="entry name" value="E3_ligase_UBR-like_C"/>
</dbReference>
<comment type="pathway">
    <text evidence="2 10">Protein modification; protein ubiquitination.</text>
</comment>
<comment type="caution">
    <text evidence="13">The sequence shown here is derived from an EMBL/GenBank/DDBJ whole genome shotgun (WGS) entry which is preliminary data.</text>
</comment>
<keyword evidence="4 10" id="KW-0479">Metal-binding</keyword>
<dbReference type="InterPro" id="IPR003769">
    <property type="entry name" value="ClpS_core"/>
</dbReference>
<evidence type="ECO:0000313" key="15">
    <source>
        <dbReference type="Proteomes" id="UP000310685"/>
    </source>
</evidence>
<dbReference type="Pfam" id="PF02617">
    <property type="entry name" value="ClpS"/>
    <property type="match status" value="1"/>
</dbReference>
<evidence type="ECO:0000256" key="7">
    <source>
        <dbReference type="ARBA" id="ARBA00022833"/>
    </source>
</evidence>
<dbReference type="CDD" id="cd19673">
    <property type="entry name" value="UBR-box_UBR3"/>
    <property type="match status" value="1"/>
</dbReference>
<dbReference type="Gene3D" id="2.10.110.30">
    <property type="match status" value="1"/>
</dbReference>
<dbReference type="CDD" id="cd16482">
    <property type="entry name" value="RING-H2_UBR1-like"/>
    <property type="match status" value="1"/>
</dbReference>
<reference evidence="14 15" key="1">
    <citation type="submission" date="2019-03" db="EMBL/GenBank/DDBJ databases">
        <title>Sequencing 25 genomes of Wallemia mellicola.</title>
        <authorList>
            <person name="Gostincar C."/>
        </authorList>
    </citation>
    <scope>NUCLEOTIDE SEQUENCE [LARGE SCALE GENOMIC DNA]</scope>
    <source>
        <strain evidence="13 14">EXF-1262</strain>
        <strain evidence="12 15">EXF-6152</strain>
    </source>
</reference>
<keyword evidence="3 10" id="KW-0808">Transferase</keyword>
<dbReference type="EMBL" id="SPRH01000019">
    <property type="protein sequence ID" value="TIC01034.1"/>
    <property type="molecule type" value="Genomic_DNA"/>
</dbReference>
<dbReference type="GO" id="GO:0071596">
    <property type="term" value="P:ubiquitin-dependent protein catabolic process via the N-end rule pathway"/>
    <property type="evidence" value="ECO:0007669"/>
    <property type="project" value="UniProtKB-UniRule"/>
</dbReference>
<name>A0A4T0SYH6_9BASI</name>
<evidence type="ECO:0000256" key="9">
    <source>
        <dbReference type="PROSITE-ProRule" id="PRU00508"/>
    </source>
</evidence>
<feature type="zinc finger region" description="UBR-type" evidence="9">
    <location>
        <begin position="76"/>
        <end position="155"/>
    </location>
</feature>
<dbReference type="GO" id="GO:0005737">
    <property type="term" value="C:cytoplasm"/>
    <property type="evidence" value="ECO:0007669"/>
    <property type="project" value="TreeGrafter"/>
</dbReference>
<dbReference type="InterPro" id="IPR055194">
    <property type="entry name" value="UBR1-like_WH"/>
</dbReference>
<dbReference type="InterPro" id="IPR036390">
    <property type="entry name" value="WH_DNA-bd_sf"/>
</dbReference>
<dbReference type="EMBL" id="SPRC01000021">
    <property type="protein sequence ID" value="TIB79777.1"/>
    <property type="molecule type" value="Genomic_DNA"/>
</dbReference>
<evidence type="ECO:0000313" key="12">
    <source>
        <dbReference type="EMBL" id="TIB79777.1"/>
    </source>
</evidence>
<keyword evidence="5 10" id="KW-0863">Zinc-finger</keyword>
<evidence type="ECO:0000256" key="2">
    <source>
        <dbReference type="ARBA" id="ARBA00004906"/>
    </source>
</evidence>
<organism evidence="13 14">
    <name type="scientific">Wallemia mellicola</name>
    <dbReference type="NCBI Taxonomy" id="1708541"/>
    <lineage>
        <taxon>Eukaryota</taxon>
        <taxon>Fungi</taxon>
        <taxon>Dikarya</taxon>
        <taxon>Basidiomycota</taxon>
        <taxon>Wallemiomycotina</taxon>
        <taxon>Wallemiomycetes</taxon>
        <taxon>Wallemiales</taxon>
        <taxon>Wallemiaceae</taxon>
        <taxon>Wallemia</taxon>
    </lineage>
</organism>
<evidence type="ECO:0000256" key="10">
    <source>
        <dbReference type="RuleBase" id="RU366018"/>
    </source>
</evidence>
<dbReference type="InterPro" id="IPR003126">
    <property type="entry name" value="Znf_UBR"/>
</dbReference>
<dbReference type="PANTHER" id="PTHR21497:SF24">
    <property type="entry name" value="E3 UBIQUITIN-PROTEIN LIGASE UBR1"/>
    <property type="match status" value="1"/>
</dbReference>
<dbReference type="PANTHER" id="PTHR21497">
    <property type="entry name" value="UBIQUITIN LIGASE E3 ALPHA-RELATED"/>
    <property type="match status" value="1"/>
</dbReference>
<evidence type="ECO:0000313" key="13">
    <source>
        <dbReference type="EMBL" id="TIC01034.1"/>
    </source>
</evidence>
<dbReference type="Pfam" id="PF18995">
    <property type="entry name" value="PRT6_C"/>
    <property type="match status" value="1"/>
</dbReference>
<keyword evidence="6 10" id="KW-0833">Ubl conjugation pathway</keyword>
<feature type="domain" description="UBR-type" evidence="11">
    <location>
        <begin position="76"/>
        <end position="155"/>
    </location>
</feature>
<dbReference type="InterPro" id="IPR039164">
    <property type="entry name" value="UBR1-like"/>
</dbReference>
<dbReference type="GO" id="GO:0016567">
    <property type="term" value="P:protein ubiquitination"/>
    <property type="evidence" value="ECO:0007669"/>
    <property type="project" value="UniProtKB-UniRule"/>
</dbReference>
<dbReference type="Pfam" id="PF22960">
    <property type="entry name" value="WHD_UBR1"/>
    <property type="match status" value="1"/>
</dbReference>
<dbReference type="UniPathway" id="UPA00143"/>
<dbReference type="GO" id="GO:0061630">
    <property type="term" value="F:ubiquitin protein ligase activity"/>
    <property type="evidence" value="ECO:0007669"/>
    <property type="project" value="UniProtKB-UniRule"/>
</dbReference>
<dbReference type="Pfam" id="PF02207">
    <property type="entry name" value="zf-UBR"/>
    <property type="match status" value="1"/>
</dbReference>
<accession>A0A4T0SYH6</accession>
<comment type="similarity">
    <text evidence="8 10">Belongs to the E3 ubiquitin-protein ligase UBR1-like family.</text>
</comment>
<dbReference type="Gene3D" id="3.30.1390.10">
    <property type="match status" value="1"/>
</dbReference>
<comment type="catalytic activity">
    <reaction evidence="1 10">
        <text>S-ubiquitinyl-[E2 ubiquitin-conjugating enzyme]-L-cysteine + [acceptor protein]-L-lysine = [E2 ubiquitin-conjugating enzyme]-L-cysteine + N(6)-ubiquitinyl-[acceptor protein]-L-lysine.</text>
        <dbReference type="EC" id="2.3.2.27"/>
    </reaction>
</comment>
<dbReference type="InterPro" id="IPR014719">
    <property type="entry name" value="Ribosomal_bL12_C/ClpS-like"/>
</dbReference>
<gene>
    <name evidence="13" type="ORF">E3Q17_01949</name>
    <name evidence="12" type="ORF">E3Q22_02280</name>
</gene>
<evidence type="ECO:0000256" key="6">
    <source>
        <dbReference type="ARBA" id="ARBA00022786"/>
    </source>
</evidence>
<dbReference type="InterPro" id="IPR042065">
    <property type="entry name" value="E3_ELL-like"/>
</dbReference>
<dbReference type="FunFam" id="2.10.110.30:FF:000002">
    <property type="entry name" value="Putative e3 ubiquitin-protein ligase ubr3"/>
    <property type="match status" value="1"/>
</dbReference>
<dbReference type="SUPFAM" id="SSF54736">
    <property type="entry name" value="ClpS-like"/>
    <property type="match status" value="1"/>
</dbReference>
<dbReference type="SMART" id="SM00396">
    <property type="entry name" value="ZnF_UBR1"/>
    <property type="match status" value="1"/>
</dbReference>
<evidence type="ECO:0000259" key="11">
    <source>
        <dbReference type="PROSITE" id="PS51157"/>
    </source>
</evidence>
<dbReference type="SUPFAM" id="SSF46785">
    <property type="entry name" value="Winged helix' DNA-binding domain"/>
    <property type="match status" value="1"/>
</dbReference>
<proteinExistence type="inferred from homology"/>
<evidence type="ECO:0000256" key="5">
    <source>
        <dbReference type="ARBA" id="ARBA00022771"/>
    </source>
</evidence>
<protein>
    <recommendedName>
        <fullName evidence="10">E3 ubiquitin-protein ligase</fullName>
        <ecNumber evidence="10">2.3.2.27</ecNumber>
    </recommendedName>
</protein>
<sequence>MSSERLVDCLKEEAKNNLRLDLNDNKLKLAIYDAFVGDFRPQYFGSPDDLVLHSNLSFNELQNNLLGGKRGRSQFEPCGYVFKKGDVVYRCKDCAIDPTTVFCSKCFHATHPQDTPNHPFSNHQISFSLMTAGGCCDCGDPEAWRIDPGRPSHLDEPDTIQVDLPEEALERARQYISTILRFIIDTIAHSPSEFTPPNNVPKVKSLATSKPNTPTDAGPWSVVLWNDERHSFDEVIEQVSLAIDCYHSVSRSVAERIDKHGREVLRSSTDINALLKIAVIINSIDLAVTIRPSYDTNLEDICHLLLEFLFDLCHSRPQELRSIVAEELLKLTTSPFTEHISKDRRQMTNLQCLLLLESRMWKKARKIFRDMLVAMLGVNQDVRCQIGLQFALVYKNLVESYLLQDHEPELSSLMFSIQVFTTPSVASLICFNSEFHANSLLTTILHLIYAFLTEQRTSPKQIKLIDTIGNNVIDCESTSIRHKRYLTIVQDLKTLLTNEAVIDELPKRTDLLDDFVKFFIPFTDMNQFQRAVHEHVEYESDAWINAFNCTIQLTKVTNALGDLSYNFTPQQLFTLIKHILDGIAETIHRPNFFTKLTSIQFGGYSYNVVDYSVAYEPVSFHHPLHWWLGNVLKHVKILGHFYPGGVNTRELPLVFGERARNNLLPVIALFEQPMRVCAFVAQARCGLWVRNGFSVRGQVHHYREITFRDNTYDLDLFNVQVMFTIVDPEQALVSLMTKFDMLTWFEGYIYHSVYDEKQTPAMAEEFILLLIACLTEPSNIAGWPKEKRIERSLIHALCFGPSTYSEFTRIVSDTLVDDPSFDRILEKVAKYKSPDGTADYGTYELKDEYYKFVDPFFMNFTRNMRESAANSLNKYYKRIGKEGATHIPEKLDLPDNGPYNSLIGVYKTEVFQQIVYASLFNAFNERDEQGRPATSFTRDILIEAALHLMMCALVEAKVIFAKLAGSRTYLMHSTLVELLCKYENDQRLINVKSRITWILDQLADVCGDVVGANRVVNEHKKDEKAEDHAESQKAAAKARQAAIMEKFANQQKSLLDQLGDEDDDMDDEDYDSKVEENIDDPNADTRDFGDCIVCQETLNGTSFGSLAFIQPSKMLRNTPSLDPNFVYDPLWMSDSLDRQQQSNMSEEYKQQFIQSKSNTRAGNSGITTQGFPSDQTRLGLHMSTCGHRMHMSCFETYFASSVSRHQSQIARTQPDEPKWKEFVCPLCKGLGNVVMPIFKRPESATNNVKITEWVRSASIDLLKDPKVSLLNDFQEQETGSGEFWPWYVRSAPSKSGSLEEDPKSALTDRLMALIKPISTNAEDLRQNSVPAAQELSSEGMYLPGELVAYTISSIEVALRGIDSQDKLVADQVNDSQLLMIESMLGCLENLATRHPTHSTNGPQIIAKGIFQRILPEFGREDNVRQPLLLRDPFSLLVETAAIAPESLSPMITLTFYAQLVRTVIALIQASRTDGVADSPLLRPPTEIEKLPDNAEQIFGNISSVIHYMLQSFTALYNDGERMLKLLPNEHLSKLMYSYMLPFLRRVSILNKVVRKAPYVFTKRSNDNDTKMHLYDDDNQCEFRRLMTELDILPPNEALNQSSERQTTIQRMVEGWCSHFGHHVQELRPRDYALKLDYPEVYKLTNLPYQLSALIDDVLTRVCPNCNQVPPDPALCLLCGASLCHQSFCCHDQLTKLDLNTITYKLLIELRCGGIVGAFFMPKKSATFYLYDLRGSFAQPPYLDAHGEVDIGIRRGKPQYLHKQRLDEIYRIWVNHQIPSWIGRKLDLVSDQGGWRTM</sequence>
<evidence type="ECO:0000313" key="14">
    <source>
        <dbReference type="Proteomes" id="UP000307169"/>
    </source>
</evidence>
<comment type="function">
    <text evidence="10">Ubiquitin ligase protein which is a component of the N-end rule pathway. Recognizes and binds to proteins bearing specific N-terminal residues that are destabilizing according to the N-end rule, leading to their ubiquitination and subsequent degradation.</text>
</comment>
<dbReference type="PROSITE" id="PS51157">
    <property type="entry name" value="ZF_UBR"/>
    <property type="match status" value="1"/>
</dbReference>
<dbReference type="Gene3D" id="1.10.10.2670">
    <property type="entry name" value="E3 ubiquitin-protein ligase"/>
    <property type="match status" value="1"/>
</dbReference>
<dbReference type="GO" id="GO:0000151">
    <property type="term" value="C:ubiquitin ligase complex"/>
    <property type="evidence" value="ECO:0007669"/>
    <property type="project" value="TreeGrafter"/>
</dbReference>
<dbReference type="GO" id="GO:0008270">
    <property type="term" value="F:zinc ion binding"/>
    <property type="evidence" value="ECO:0007669"/>
    <property type="project" value="UniProtKB-UniRule"/>
</dbReference>
<dbReference type="EC" id="2.3.2.27" evidence="10"/>